<dbReference type="InterPro" id="IPR011701">
    <property type="entry name" value="MFS"/>
</dbReference>
<comment type="caution">
    <text evidence="5">The sequence shown here is derived from an EMBL/GenBank/DDBJ whole genome shotgun (WGS) entry which is preliminary data.</text>
</comment>
<organism evidence="5 6">
    <name type="scientific">Agrocybe pediades</name>
    <dbReference type="NCBI Taxonomy" id="84607"/>
    <lineage>
        <taxon>Eukaryota</taxon>
        <taxon>Fungi</taxon>
        <taxon>Dikarya</taxon>
        <taxon>Basidiomycota</taxon>
        <taxon>Agaricomycotina</taxon>
        <taxon>Agaricomycetes</taxon>
        <taxon>Agaricomycetidae</taxon>
        <taxon>Agaricales</taxon>
        <taxon>Agaricineae</taxon>
        <taxon>Strophariaceae</taxon>
        <taxon>Agrocybe</taxon>
    </lineage>
</organism>
<dbReference type="AlphaFoldDB" id="A0A8H4R133"/>
<name>A0A8H4R133_9AGAR</name>
<dbReference type="SUPFAM" id="SSF103473">
    <property type="entry name" value="MFS general substrate transporter"/>
    <property type="match status" value="1"/>
</dbReference>
<feature type="transmembrane region" description="Helical" evidence="3">
    <location>
        <begin position="261"/>
        <end position="282"/>
    </location>
</feature>
<dbReference type="GO" id="GO:0022857">
    <property type="term" value="F:transmembrane transporter activity"/>
    <property type="evidence" value="ECO:0007669"/>
    <property type="project" value="InterPro"/>
</dbReference>
<keyword evidence="3" id="KW-1133">Transmembrane helix</keyword>
<evidence type="ECO:0000256" key="3">
    <source>
        <dbReference type="SAM" id="Phobius"/>
    </source>
</evidence>
<keyword evidence="3" id="KW-0812">Transmembrane</keyword>
<gene>
    <name evidence="5" type="ORF">D9613_004668</name>
</gene>
<comment type="similarity">
    <text evidence="2">Belongs to the major facilitator superfamily. Monocarboxylate porter (TC 2.A.1.13) family.</text>
</comment>
<feature type="transmembrane region" description="Helical" evidence="3">
    <location>
        <begin position="432"/>
        <end position="452"/>
    </location>
</feature>
<evidence type="ECO:0000256" key="1">
    <source>
        <dbReference type="ARBA" id="ARBA00004141"/>
    </source>
</evidence>
<feature type="transmembrane region" description="Helical" evidence="3">
    <location>
        <begin position="202"/>
        <end position="221"/>
    </location>
</feature>
<feature type="transmembrane region" description="Helical" evidence="3">
    <location>
        <begin position="377"/>
        <end position="395"/>
    </location>
</feature>
<feature type="transmembrane region" description="Helical" evidence="3">
    <location>
        <begin position="165"/>
        <end position="190"/>
    </location>
</feature>
<dbReference type="EMBL" id="JAACJL010000016">
    <property type="protein sequence ID" value="KAF4619927.1"/>
    <property type="molecule type" value="Genomic_DNA"/>
</dbReference>
<dbReference type="InterPro" id="IPR036259">
    <property type="entry name" value="MFS_trans_sf"/>
</dbReference>
<keyword evidence="6" id="KW-1185">Reference proteome</keyword>
<evidence type="ECO:0000259" key="4">
    <source>
        <dbReference type="PROSITE" id="PS50850"/>
    </source>
</evidence>
<evidence type="ECO:0000313" key="6">
    <source>
        <dbReference type="Proteomes" id="UP000521872"/>
    </source>
</evidence>
<reference evidence="5 6" key="1">
    <citation type="submission" date="2019-12" db="EMBL/GenBank/DDBJ databases">
        <authorList>
            <person name="Floudas D."/>
            <person name="Bentzer J."/>
            <person name="Ahren D."/>
            <person name="Johansson T."/>
            <person name="Persson P."/>
            <person name="Tunlid A."/>
        </authorList>
    </citation>
    <scope>NUCLEOTIDE SEQUENCE [LARGE SCALE GENOMIC DNA]</scope>
    <source>
        <strain evidence="5 6">CBS 102.39</strain>
    </source>
</reference>
<feature type="transmembrane region" description="Helical" evidence="3">
    <location>
        <begin position="407"/>
        <end position="426"/>
    </location>
</feature>
<dbReference type="InterPro" id="IPR050327">
    <property type="entry name" value="Proton-linked_MCT"/>
</dbReference>
<feature type="domain" description="Major facilitator superfamily (MFS) profile" evidence="4">
    <location>
        <begin position="132"/>
        <end position="536"/>
    </location>
</feature>
<protein>
    <recommendedName>
        <fullName evidence="4">Major facilitator superfamily (MFS) profile domain-containing protein</fullName>
    </recommendedName>
</protein>
<evidence type="ECO:0000313" key="5">
    <source>
        <dbReference type="EMBL" id="KAF4619927.1"/>
    </source>
</evidence>
<dbReference type="Gene3D" id="1.20.1250.20">
    <property type="entry name" value="MFS general substrate transporter like domains"/>
    <property type="match status" value="2"/>
</dbReference>
<dbReference type="PANTHER" id="PTHR11360:SF287">
    <property type="entry name" value="MFS MONOCARBOXYLATE TRANSPORTER"/>
    <property type="match status" value="1"/>
</dbReference>
<dbReference type="PANTHER" id="PTHR11360">
    <property type="entry name" value="MONOCARBOXYLATE TRANSPORTER"/>
    <property type="match status" value="1"/>
</dbReference>
<dbReference type="Proteomes" id="UP000521872">
    <property type="component" value="Unassembled WGS sequence"/>
</dbReference>
<dbReference type="Pfam" id="PF07690">
    <property type="entry name" value="MFS_1"/>
    <property type="match status" value="1"/>
</dbReference>
<feature type="transmembrane region" description="Helical" evidence="3">
    <location>
        <begin position="334"/>
        <end position="357"/>
    </location>
</feature>
<feature type="transmembrane region" description="Helical" evidence="3">
    <location>
        <begin position="227"/>
        <end position="249"/>
    </location>
</feature>
<dbReference type="InterPro" id="IPR020846">
    <property type="entry name" value="MFS_dom"/>
</dbReference>
<dbReference type="GO" id="GO:0016020">
    <property type="term" value="C:membrane"/>
    <property type="evidence" value="ECO:0007669"/>
    <property type="project" value="UniProtKB-SubCell"/>
</dbReference>
<dbReference type="PROSITE" id="PS50850">
    <property type="entry name" value="MFS"/>
    <property type="match status" value="1"/>
</dbReference>
<evidence type="ECO:0000256" key="2">
    <source>
        <dbReference type="ARBA" id="ARBA00006727"/>
    </source>
</evidence>
<comment type="subcellular location">
    <subcellularLocation>
        <location evidence="1">Membrane</location>
        <topology evidence="1">Multi-pass membrane protein</topology>
    </subcellularLocation>
</comment>
<accession>A0A8H4R133</accession>
<feature type="transmembrane region" description="Helical" evidence="3">
    <location>
        <begin position="294"/>
        <end position="314"/>
    </location>
</feature>
<keyword evidence="3" id="KW-0472">Membrane</keyword>
<feature type="transmembrane region" description="Helical" evidence="3">
    <location>
        <begin position="510"/>
        <end position="531"/>
    </location>
</feature>
<proteinExistence type="inferred from homology"/>
<sequence>MTCGIWNLLDCRRSPPGGTGLYISYLSVWAQSEPLATSFSPSFFFLSMNADGLELEVIPRAPSPVAFLHKRPDKADPGAFPSGPSSVNDHTVSVGQPEQQLEDSVQNLVRDGLAEDPSLPPVDEGRQAWIFCLASCTLETFVWGWNNTYGIFQDYYSSHPPFNTASPAALSVVGTTNLAIQYMEIVVVVAFVQRYPEYAKPFMWIGLCVAVLALVISSFATKVWQLILLQGIIFGLSAGAFYSPVLVWLSEWFVRRRGLAGGIIFGGSGLGGFILPLVMGYLLDAVGFRWTLRIWAATLGVVSAICLLGVKPRIPIRPPSTMQIPRQPWFPNDLSLFMSPLSYCMFGISIVQALGYFPVSLFIPTYTSSLSSATLPSTITLALFNVSCVVTYTLFGRICDSYPYPYVIFASGLGCALSAFFIWGFAHSLSAVFAFAAIFGAFGGGFAAIWPAAASDIGGNKDHITSLAIGYFAGVKGIGAIIGPIIAASLHNSADDHAKTAFGGYGFRNIEIFVGSMAAATSIGAIILTFFSSTRKKVKV</sequence>
<feature type="transmembrane region" description="Helical" evidence="3">
    <location>
        <begin position="464"/>
        <end position="490"/>
    </location>
</feature>